<organism evidence="1 2">
    <name type="scientific">Ixodes persulcatus</name>
    <name type="common">Taiga tick</name>
    <dbReference type="NCBI Taxonomy" id="34615"/>
    <lineage>
        <taxon>Eukaryota</taxon>
        <taxon>Metazoa</taxon>
        <taxon>Ecdysozoa</taxon>
        <taxon>Arthropoda</taxon>
        <taxon>Chelicerata</taxon>
        <taxon>Arachnida</taxon>
        <taxon>Acari</taxon>
        <taxon>Parasitiformes</taxon>
        <taxon>Ixodida</taxon>
        <taxon>Ixodoidea</taxon>
        <taxon>Ixodidae</taxon>
        <taxon>Ixodinae</taxon>
        <taxon>Ixodes</taxon>
    </lineage>
</organism>
<name>A0AC60QUS3_IXOPE</name>
<dbReference type="EMBL" id="JABSTQ010004655">
    <property type="protein sequence ID" value="KAG0441457.1"/>
    <property type="molecule type" value="Genomic_DNA"/>
</dbReference>
<reference evidence="1 2" key="1">
    <citation type="journal article" date="2020" name="Cell">
        <title>Large-Scale Comparative Analyses of Tick Genomes Elucidate Their Genetic Diversity and Vector Capacities.</title>
        <authorList>
            <consortium name="Tick Genome and Microbiome Consortium (TIGMIC)"/>
            <person name="Jia N."/>
            <person name="Wang J."/>
            <person name="Shi W."/>
            <person name="Du L."/>
            <person name="Sun Y."/>
            <person name="Zhan W."/>
            <person name="Jiang J.F."/>
            <person name="Wang Q."/>
            <person name="Zhang B."/>
            <person name="Ji P."/>
            <person name="Bell-Sakyi L."/>
            <person name="Cui X.M."/>
            <person name="Yuan T.T."/>
            <person name="Jiang B.G."/>
            <person name="Yang W.F."/>
            <person name="Lam T.T."/>
            <person name="Chang Q.C."/>
            <person name="Ding S.J."/>
            <person name="Wang X.J."/>
            <person name="Zhu J.G."/>
            <person name="Ruan X.D."/>
            <person name="Zhao L."/>
            <person name="Wei J.T."/>
            <person name="Ye R.Z."/>
            <person name="Que T.C."/>
            <person name="Du C.H."/>
            <person name="Zhou Y.H."/>
            <person name="Cheng J.X."/>
            <person name="Dai P.F."/>
            <person name="Guo W.B."/>
            <person name="Han X.H."/>
            <person name="Huang E.J."/>
            <person name="Li L.F."/>
            <person name="Wei W."/>
            <person name="Gao Y.C."/>
            <person name="Liu J.Z."/>
            <person name="Shao H.Z."/>
            <person name="Wang X."/>
            <person name="Wang C.C."/>
            <person name="Yang T.C."/>
            <person name="Huo Q.B."/>
            <person name="Li W."/>
            <person name="Chen H.Y."/>
            <person name="Chen S.E."/>
            <person name="Zhou L.G."/>
            <person name="Ni X.B."/>
            <person name="Tian J.H."/>
            <person name="Sheng Y."/>
            <person name="Liu T."/>
            <person name="Pan Y.S."/>
            <person name="Xia L.Y."/>
            <person name="Li J."/>
            <person name="Zhao F."/>
            <person name="Cao W.C."/>
        </authorList>
    </citation>
    <scope>NUCLEOTIDE SEQUENCE [LARGE SCALE GENOMIC DNA]</scope>
    <source>
        <strain evidence="1">Iper-2018</strain>
    </source>
</reference>
<evidence type="ECO:0000313" key="2">
    <source>
        <dbReference type="Proteomes" id="UP000805193"/>
    </source>
</evidence>
<comment type="caution">
    <text evidence="1">The sequence shown here is derived from an EMBL/GenBank/DDBJ whole genome shotgun (WGS) entry which is preliminary data.</text>
</comment>
<evidence type="ECO:0000313" key="1">
    <source>
        <dbReference type="EMBL" id="KAG0441457.1"/>
    </source>
</evidence>
<sequence length="2179" mass="246745">MGLTAMRPYLTEDAAAKVAELFEKSEERNKAGGYIGYVNVLKRLIKRHSRMRPNGRRRRKRWWDTEVKTAIQARQAANREHRQSLWVGHEHMIVQNWKLYQTRKQYAKQIIQEKIRTADLRTVLDIRSSGRDASRKFWSYMGTLEGREQSTPVLDECTGQEVEDLGPHLTTYLKEMFSPECMTTARKAEWTAESPSDGSRWEIGEVSVVRALIHLKKNTSQGLDGVPATVLKALGKNARQQLASILNDILCGTESIPDDWRLGKVVLIPKKGNDRQHLRSYRPLTVTSTIYRVFAYMLKERMVAWAEEAGHLTELQGGFRRGRRLEDNLFTITQCIEVARKEQRQLLCCFLDIAKAYDSVPHSLLIQCLEQLDLPQQCVSLVQSLYEGNKDGEEVSWVLPGLTFADDIVLMAETAEDMQRLLDICTAEAAVRHLGFNAKKSAIVQFSGAEDTLCCTLKLGNEVVPLEDSYKYLGVILANTPEYLRDHHAHLRQSAGRGANVLRKRSLWSCNRFLVTREVWKAVMVPGLTFANAVVCVPGELREFLERRQRAVGRQALGCHGNVANEAVQGDLGWSSFEAREATSKISYDARLRNMDRNRWAKKLVVHTHMTGTRTRWQKRLYQLEKKYGFFAEPLQVVTGERLESKVRSRVREREVFQWFEAAQAKPTLLVYSKNKQLIAAETLLYDNSLGSRLLFEARAGALRTLVYRERFDPKVVSTMCRACREEPETVEHLVLYCECLLPAPPVDRQLHSEVMLAYALGFKTTADSDNLYTGGADDPPQDRHDISTMQCVRRTKALTTFDSWHRSFEPGHTKSRRWRWYCGPHGTRQPRLHVAAIHVTSPTQPTPTHTVVLKPVCREDVYNIASKNICDAITKTGVSDKECSVHTNERSNTIAIITKNREAIDKLMTIGKIDLKGKALEMKPYVATSSSQIKGVIYLRGYDNDETPDSLTKELECKTHQISSARIIGQSGRTVLITFEGRSLPNYVRYACEAFRVTSYRPRPLVCYNCHLLGHKADVCPINIKRCSSCGHEHDASENCKLQPKCVNLNDCPKRTIPPKKVKLPHKNLQSNSSYASGHSTKTSSQQTPSPEFLQSFKNFPTLPSAMQPLAPMRGTTLLHQSGGSNTSSDASSPLGWTAEVKATHGRIDTLERKVGSFESKVDKLCDLVCALISKQHGKGLQHKLSELKLRLEKFKDKAPDVILLQEANVKNLKIRGLIDTRTPTILAGDFNAKHTEWGYNSRDNRGRAIKRACEKKGLVLRNEKGIPTRLAQSSNQTDTTPDLTWTSRQLKAGSSRRLTPDLHLVNLWDTRLEALKKYRKRKTLGNKISLNKATAKAKRYANELCRTKWRTLCNSFNEKTGLRRVWRTYRGLAGKTKAQNTGSNISLKLKITEEQLADQAGTLFFPQQHPPPEAEIYQPLQVEDPAPENAPFTMGELLEALTAANTNSAPGPDQVTVAALRNLPKEQLEELLQSYNDIWDGGEIPAEWKRSTDSLAMIHRDVYEKPQFKRQPRTVVALDIKKAFDSIPHKTVIEAAQRRGIRGNMLNFIKSFLKERTYQIVIGGNRSPWRHNNTGVPQGAVISPTLFNMAMTDLANALDAIPNINFSIYADDVTLWTVKGIARKQKETMQKALDVTQAFARQSGLHLSPEKTSFMIVTKHKTTRFDKQIQLKIDGTPILKAPNLKILGVTFEQNGGAATWMKQTKTQWSDGLNLLRKLTTKAWGAQADLLKRLHRALLVSKAVYGLSYLRLNRVQEETLNILNRSAMRVIAGLPKFTPIAKLEKAAQVNKVREIADEMVLGQLKRLSRSDHGRVILQKLEKATDLDTTTIAAHPPPPWETEDVSTSRPIPQNQGKDHKKRRQHQSEEHLKKIEQLGGDTDIFYTDAARNEAGRTCIAWSSPTRSKTWRGETYKTSSSKTAELLAILQAVKEATDNPQRANVIIYTDSQEALRECKRCHSQNDIALQIRSFIKKSKPYVIVVIDWIPGHEGIPGNERANEAARAQLNACILPSQGHDPLLAPQEQAERPDIPPDPDEIKREERLARKLRLISLLPPDSYPIPPEYNRWEEVSIRRLQTNTAITPIWQARFYKPTDPNDPGIDPNCEYCGVPATCFHLVWDCAESSRYREAAWKKLPPQARRPTTYKEWTLPDLANQHRKQILDSLLDFLRLSGVARHV</sequence>
<proteinExistence type="predicted"/>
<keyword evidence="2" id="KW-1185">Reference proteome</keyword>
<protein>
    <submittedName>
        <fullName evidence="1">Uncharacterized protein</fullName>
    </submittedName>
</protein>
<dbReference type="Proteomes" id="UP000805193">
    <property type="component" value="Unassembled WGS sequence"/>
</dbReference>
<gene>
    <name evidence="1" type="ORF">HPB47_015942</name>
</gene>
<accession>A0AC60QUS3</accession>